<dbReference type="Gramene" id="evm.model.05.1227">
    <property type="protein sequence ID" value="cds.evm.model.05.1227"/>
    <property type="gene ID" value="evm.TU.05.1227"/>
</dbReference>
<organism evidence="2 3">
    <name type="scientific">Cannabis sativa</name>
    <name type="common">Hemp</name>
    <name type="synonym">Marijuana</name>
    <dbReference type="NCBI Taxonomy" id="3483"/>
    <lineage>
        <taxon>Eukaryota</taxon>
        <taxon>Viridiplantae</taxon>
        <taxon>Streptophyta</taxon>
        <taxon>Embryophyta</taxon>
        <taxon>Tracheophyta</taxon>
        <taxon>Spermatophyta</taxon>
        <taxon>Magnoliopsida</taxon>
        <taxon>eudicotyledons</taxon>
        <taxon>Gunneridae</taxon>
        <taxon>Pentapetalae</taxon>
        <taxon>rosids</taxon>
        <taxon>fabids</taxon>
        <taxon>Rosales</taxon>
        <taxon>Cannabaceae</taxon>
        <taxon>Cannabis</taxon>
    </lineage>
</organism>
<evidence type="ECO:0000313" key="3">
    <source>
        <dbReference type="Proteomes" id="UP000596661"/>
    </source>
</evidence>
<proteinExistence type="predicted"/>
<evidence type="ECO:0000256" key="1">
    <source>
        <dbReference type="SAM" id="MobiDB-lite"/>
    </source>
</evidence>
<accession>A0A803PKI1</accession>
<dbReference type="EnsemblPlants" id="evm.model.05.1227">
    <property type="protein sequence ID" value="cds.evm.model.05.1227"/>
    <property type="gene ID" value="evm.TU.05.1227"/>
</dbReference>
<keyword evidence="3" id="KW-1185">Reference proteome</keyword>
<feature type="region of interest" description="Disordered" evidence="1">
    <location>
        <begin position="125"/>
        <end position="151"/>
    </location>
</feature>
<reference evidence="2" key="2">
    <citation type="submission" date="2021-03" db="UniProtKB">
        <authorList>
            <consortium name="EnsemblPlants"/>
        </authorList>
    </citation>
    <scope>IDENTIFICATION</scope>
</reference>
<name>A0A803PKI1_CANSA</name>
<sequence>MVEKEPDEPPLIQEESGKLNEVFLDPSKEMEIELKEDNAGFIKTIRRNLGVDKIVRMHFGFTLVNKDLILEIGVIHFDKKPMALRLWSSDMDTKQMVRVLVDVEVSDSPPKSIAYEIGAGHQVAGSTLTDGKEKQPSTCASENVEGSNNDR</sequence>
<dbReference type="AlphaFoldDB" id="A0A803PKI1"/>
<dbReference type="EMBL" id="UZAU01000509">
    <property type="status" value="NOT_ANNOTATED_CDS"/>
    <property type="molecule type" value="Genomic_DNA"/>
</dbReference>
<feature type="compositionally biased region" description="Polar residues" evidence="1">
    <location>
        <begin position="136"/>
        <end position="151"/>
    </location>
</feature>
<dbReference type="Proteomes" id="UP000596661">
    <property type="component" value="Chromosome 5"/>
</dbReference>
<evidence type="ECO:0000313" key="2">
    <source>
        <dbReference type="EnsemblPlants" id="cds.evm.model.05.1227"/>
    </source>
</evidence>
<protein>
    <submittedName>
        <fullName evidence="2">Uncharacterized protein</fullName>
    </submittedName>
</protein>
<reference evidence="2" key="1">
    <citation type="submission" date="2018-11" db="EMBL/GenBank/DDBJ databases">
        <authorList>
            <person name="Grassa J C."/>
        </authorList>
    </citation>
    <scope>NUCLEOTIDE SEQUENCE [LARGE SCALE GENOMIC DNA]</scope>
</reference>